<evidence type="ECO:0000256" key="2">
    <source>
        <dbReference type="ARBA" id="ARBA00023239"/>
    </source>
</evidence>
<keyword evidence="4" id="KW-1185">Reference proteome</keyword>
<dbReference type="Gene3D" id="3.40.50.1400">
    <property type="match status" value="1"/>
</dbReference>
<proteinExistence type="predicted"/>
<dbReference type="InterPro" id="IPR002762">
    <property type="entry name" value="CbiX-like"/>
</dbReference>
<evidence type="ECO:0000313" key="3">
    <source>
        <dbReference type="EMBL" id="SFI15230.1"/>
    </source>
</evidence>
<dbReference type="PANTHER" id="PTHR33542">
    <property type="entry name" value="SIROHYDROCHLORIN FERROCHELATASE, CHLOROPLASTIC"/>
    <property type="match status" value="1"/>
</dbReference>
<name>A0A1I3FVF1_9PLAN</name>
<dbReference type="PANTHER" id="PTHR33542:SF3">
    <property type="entry name" value="SIROHYDROCHLORIN FERROCHELATASE, CHLOROPLASTIC"/>
    <property type="match status" value="1"/>
</dbReference>
<dbReference type="OrthoDB" id="9797895at2"/>
<evidence type="ECO:0000256" key="1">
    <source>
        <dbReference type="ARBA" id="ARBA00022723"/>
    </source>
</evidence>
<evidence type="ECO:0000313" key="4">
    <source>
        <dbReference type="Proteomes" id="UP000199518"/>
    </source>
</evidence>
<gene>
    <name evidence="3" type="ORF">SAMN05421753_10649</name>
</gene>
<dbReference type="SUPFAM" id="SSF53800">
    <property type="entry name" value="Chelatase"/>
    <property type="match status" value="1"/>
</dbReference>
<dbReference type="AlphaFoldDB" id="A0A1I3FVF1"/>
<dbReference type="RefSeq" id="WP_092049405.1">
    <property type="nucleotide sequence ID" value="NZ_FOQD01000006.1"/>
</dbReference>
<accession>A0A1I3FVF1</accession>
<dbReference type="STRING" id="1576369.SAMN05421753_10649"/>
<protein>
    <submittedName>
        <fullName evidence="3">CbiX protein</fullName>
    </submittedName>
</protein>
<dbReference type="InterPro" id="IPR050963">
    <property type="entry name" value="Sirohydro_Cobaltochel/CbiX"/>
</dbReference>
<dbReference type="CDD" id="cd03416">
    <property type="entry name" value="CbiX_SirB_N"/>
    <property type="match status" value="1"/>
</dbReference>
<dbReference type="GO" id="GO:0046872">
    <property type="term" value="F:metal ion binding"/>
    <property type="evidence" value="ECO:0007669"/>
    <property type="project" value="UniProtKB-KW"/>
</dbReference>
<reference evidence="4" key="1">
    <citation type="submission" date="2016-10" db="EMBL/GenBank/DDBJ databases">
        <authorList>
            <person name="Varghese N."/>
            <person name="Submissions S."/>
        </authorList>
    </citation>
    <scope>NUCLEOTIDE SEQUENCE [LARGE SCALE GENOMIC DNA]</scope>
    <source>
        <strain evidence="4">DSM 26348</strain>
    </source>
</reference>
<keyword evidence="2" id="KW-0456">Lyase</keyword>
<dbReference type="GO" id="GO:0016829">
    <property type="term" value="F:lyase activity"/>
    <property type="evidence" value="ECO:0007669"/>
    <property type="project" value="UniProtKB-KW"/>
</dbReference>
<keyword evidence="1" id="KW-0479">Metal-binding</keyword>
<dbReference type="EMBL" id="FOQD01000006">
    <property type="protein sequence ID" value="SFI15230.1"/>
    <property type="molecule type" value="Genomic_DNA"/>
</dbReference>
<dbReference type="Pfam" id="PF01903">
    <property type="entry name" value="CbiX"/>
    <property type="match status" value="1"/>
</dbReference>
<organism evidence="3 4">
    <name type="scientific">Planctomicrobium piriforme</name>
    <dbReference type="NCBI Taxonomy" id="1576369"/>
    <lineage>
        <taxon>Bacteria</taxon>
        <taxon>Pseudomonadati</taxon>
        <taxon>Planctomycetota</taxon>
        <taxon>Planctomycetia</taxon>
        <taxon>Planctomycetales</taxon>
        <taxon>Planctomycetaceae</taxon>
        <taxon>Planctomicrobium</taxon>
    </lineage>
</organism>
<sequence length="125" mass="13759">MSAAILLIAHGSRRPEANADLERVAAQLRPRVEEAIVEIAYLELADPTIPHGLRRCVEGGASSIKMLPYFLSAGAHVTRDLENARLEFMQEHPGVTCQLCPPLGLHPRMLEILLDRLQEEFPAGA</sequence>
<dbReference type="Proteomes" id="UP000199518">
    <property type="component" value="Unassembled WGS sequence"/>
</dbReference>